<keyword evidence="2" id="KW-1185">Reference proteome</keyword>
<dbReference type="Proteomes" id="UP000601435">
    <property type="component" value="Unassembled WGS sequence"/>
</dbReference>
<comment type="caution">
    <text evidence="1">The sequence shown here is derived from an EMBL/GenBank/DDBJ whole genome shotgun (WGS) entry which is preliminary data.</text>
</comment>
<protein>
    <submittedName>
        <fullName evidence="1">Rps2 protein</fullName>
    </submittedName>
</protein>
<reference evidence="1" key="1">
    <citation type="submission" date="2021-02" db="EMBL/GenBank/DDBJ databases">
        <authorList>
            <person name="Dougan E. K."/>
            <person name="Rhodes N."/>
            <person name="Thang M."/>
            <person name="Chan C."/>
        </authorList>
    </citation>
    <scope>NUCLEOTIDE SEQUENCE</scope>
</reference>
<evidence type="ECO:0000313" key="2">
    <source>
        <dbReference type="Proteomes" id="UP000601435"/>
    </source>
</evidence>
<gene>
    <name evidence="1" type="primary">rps2</name>
    <name evidence="1" type="ORF">SNEC2469_LOCUS30548</name>
</gene>
<dbReference type="AlphaFoldDB" id="A0A813BIV3"/>
<proteinExistence type="predicted"/>
<name>A0A813BIV3_9DINO</name>
<evidence type="ECO:0000313" key="1">
    <source>
        <dbReference type="EMBL" id="CAE7904137.1"/>
    </source>
</evidence>
<accession>A0A813BIV3</accession>
<dbReference type="EMBL" id="CAJNJA010071519">
    <property type="protein sequence ID" value="CAE7904137.1"/>
    <property type="molecule type" value="Genomic_DNA"/>
</dbReference>
<organism evidence="1 2">
    <name type="scientific">Symbiodinium necroappetens</name>
    <dbReference type="NCBI Taxonomy" id="1628268"/>
    <lineage>
        <taxon>Eukaryota</taxon>
        <taxon>Sar</taxon>
        <taxon>Alveolata</taxon>
        <taxon>Dinophyceae</taxon>
        <taxon>Suessiales</taxon>
        <taxon>Symbiodiniaceae</taxon>
        <taxon>Symbiodinium</taxon>
    </lineage>
</organism>
<sequence>MISKEAENAGQEQQFLNSKGSSMAFKVFSRQALLQAFAKQAGLGWALGSGLCCTSPYDYDVQRNGEIHFD</sequence>